<dbReference type="AlphaFoldDB" id="A0A7R9KSF2"/>
<proteinExistence type="predicted"/>
<evidence type="ECO:0000256" key="2">
    <source>
        <dbReference type="SAM" id="Phobius"/>
    </source>
</evidence>
<feature type="signal peptide" evidence="3">
    <location>
        <begin position="1"/>
        <end position="32"/>
    </location>
</feature>
<evidence type="ECO:0008006" key="6">
    <source>
        <dbReference type="Google" id="ProtNLM"/>
    </source>
</evidence>
<sequence>MKSNNRGNHSLTMISHIILLLISFCFIININGDEEVYNWDPDIYPNLTSDLQAKFCTGSFRNPPSSICDPDQILHKTEALFLDELINNERNDTKCICDACPPSRRGLNIKVALVKFVRVIRNITIDRSVEMFAERTRRKWRFGEDCSNDVLIFFAALDDKVYVSMGSRARSVISDADLDKVLSETKIHFTSRYYKQGLESIIASFQDLCLDYEPKPDRLGLGSIVLIVLCIGIALFIVFFAIFWFCIRRHNNSKRNSFEFFGSWGRNRNKAKAQSQPNISDPIYKPVNTTEKPDIGDQP</sequence>
<keyword evidence="2" id="KW-0472">Membrane</keyword>
<evidence type="ECO:0000313" key="5">
    <source>
        <dbReference type="Proteomes" id="UP000759131"/>
    </source>
</evidence>
<evidence type="ECO:0000256" key="1">
    <source>
        <dbReference type="SAM" id="MobiDB-lite"/>
    </source>
</evidence>
<feature type="region of interest" description="Disordered" evidence="1">
    <location>
        <begin position="269"/>
        <end position="299"/>
    </location>
</feature>
<evidence type="ECO:0000256" key="3">
    <source>
        <dbReference type="SAM" id="SignalP"/>
    </source>
</evidence>
<dbReference type="EMBL" id="OC860396">
    <property type="protein sequence ID" value="CAD7628549.1"/>
    <property type="molecule type" value="Genomic_DNA"/>
</dbReference>
<dbReference type="Pfam" id="PF17175">
    <property type="entry name" value="MOLO1"/>
    <property type="match status" value="1"/>
</dbReference>
<keyword evidence="2" id="KW-1133">Transmembrane helix</keyword>
<keyword evidence="5" id="KW-1185">Reference proteome</keyword>
<dbReference type="PANTHER" id="PTHR33748:SF5">
    <property type="entry name" value="GROUND-LIKE DOMAIN-CONTAINING PROTEIN"/>
    <property type="match status" value="1"/>
</dbReference>
<feature type="transmembrane region" description="Helical" evidence="2">
    <location>
        <begin position="219"/>
        <end position="247"/>
    </location>
</feature>
<dbReference type="InterPro" id="IPR033438">
    <property type="entry name" value="MOLO1"/>
</dbReference>
<organism evidence="4">
    <name type="scientific">Medioppia subpectinata</name>
    <dbReference type="NCBI Taxonomy" id="1979941"/>
    <lineage>
        <taxon>Eukaryota</taxon>
        <taxon>Metazoa</taxon>
        <taxon>Ecdysozoa</taxon>
        <taxon>Arthropoda</taxon>
        <taxon>Chelicerata</taxon>
        <taxon>Arachnida</taxon>
        <taxon>Acari</taxon>
        <taxon>Acariformes</taxon>
        <taxon>Sarcoptiformes</taxon>
        <taxon>Oribatida</taxon>
        <taxon>Brachypylina</taxon>
        <taxon>Oppioidea</taxon>
        <taxon>Oppiidae</taxon>
        <taxon>Medioppia</taxon>
    </lineage>
</organism>
<accession>A0A7R9KSF2</accession>
<keyword evidence="2" id="KW-0812">Transmembrane</keyword>
<dbReference type="PANTHER" id="PTHR33748">
    <property type="entry name" value="PROTEIN CBG04600"/>
    <property type="match status" value="1"/>
</dbReference>
<dbReference type="Gene3D" id="3.10.310.50">
    <property type="match status" value="1"/>
</dbReference>
<keyword evidence="3" id="KW-0732">Signal</keyword>
<evidence type="ECO:0000313" key="4">
    <source>
        <dbReference type="EMBL" id="CAD7628549.1"/>
    </source>
</evidence>
<dbReference type="Proteomes" id="UP000759131">
    <property type="component" value="Unassembled WGS sequence"/>
</dbReference>
<dbReference type="OrthoDB" id="8062037at2759"/>
<feature type="chain" id="PRO_5035591902" description="TPM domain-containing protein" evidence="3">
    <location>
        <begin position="33"/>
        <end position="299"/>
    </location>
</feature>
<dbReference type="GO" id="GO:0005892">
    <property type="term" value="C:acetylcholine-gated channel complex"/>
    <property type="evidence" value="ECO:0007669"/>
    <property type="project" value="InterPro"/>
</dbReference>
<dbReference type="EMBL" id="CAJPIZ010005821">
    <property type="protein sequence ID" value="CAG2108979.1"/>
    <property type="molecule type" value="Genomic_DNA"/>
</dbReference>
<gene>
    <name evidence="4" type="ORF">OSB1V03_LOCUS8970</name>
</gene>
<protein>
    <recommendedName>
        <fullName evidence="6">TPM domain-containing protein</fullName>
    </recommendedName>
</protein>
<name>A0A7R9KSF2_9ACAR</name>
<reference evidence="4" key="1">
    <citation type="submission" date="2020-11" db="EMBL/GenBank/DDBJ databases">
        <authorList>
            <person name="Tran Van P."/>
        </authorList>
    </citation>
    <scope>NUCLEOTIDE SEQUENCE</scope>
</reference>